<dbReference type="InterPro" id="IPR027417">
    <property type="entry name" value="P-loop_NTPase"/>
</dbReference>
<dbReference type="PROSITE" id="PS50929">
    <property type="entry name" value="ABC_TM1F"/>
    <property type="match status" value="1"/>
</dbReference>
<feature type="domain" description="ABC transmembrane type-1" evidence="9">
    <location>
        <begin position="32"/>
        <end position="328"/>
    </location>
</feature>
<evidence type="ECO:0000259" key="8">
    <source>
        <dbReference type="PROSITE" id="PS50893"/>
    </source>
</evidence>
<evidence type="ECO:0000256" key="1">
    <source>
        <dbReference type="ARBA" id="ARBA00004651"/>
    </source>
</evidence>
<keyword evidence="3" id="KW-0547">Nucleotide-binding</keyword>
<keyword evidence="4 10" id="KW-0067">ATP-binding</keyword>
<accession>A0ABW3IQ82</accession>
<evidence type="ECO:0000256" key="5">
    <source>
        <dbReference type="ARBA" id="ARBA00022989"/>
    </source>
</evidence>
<dbReference type="PROSITE" id="PS00211">
    <property type="entry name" value="ABC_TRANSPORTER_1"/>
    <property type="match status" value="1"/>
</dbReference>
<evidence type="ECO:0000256" key="6">
    <source>
        <dbReference type="ARBA" id="ARBA00023136"/>
    </source>
</evidence>
<dbReference type="PANTHER" id="PTHR43394:SF1">
    <property type="entry name" value="ATP-BINDING CASSETTE SUB-FAMILY B MEMBER 10, MITOCHONDRIAL"/>
    <property type="match status" value="1"/>
</dbReference>
<evidence type="ECO:0000313" key="10">
    <source>
        <dbReference type="EMBL" id="MFD0980288.1"/>
    </source>
</evidence>
<dbReference type="PROSITE" id="PS50893">
    <property type="entry name" value="ABC_TRANSPORTER_2"/>
    <property type="match status" value="1"/>
</dbReference>
<keyword evidence="5 7" id="KW-1133">Transmembrane helix</keyword>
<dbReference type="Pfam" id="PF00005">
    <property type="entry name" value="ABC_tran"/>
    <property type="match status" value="1"/>
</dbReference>
<organism evidence="10 11">
    <name type="scientific">Tropicimonas aquimaris</name>
    <dbReference type="NCBI Taxonomy" id="914152"/>
    <lineage>
        <taxon>Bacteria</taxon>
        <taxon>Pseudomonadati</taxon>
        <taxon>Pseudomonadota</taxon>
        <taxon>Alphaproteobacteria</taxon>
        <taxon>Rhodobacterales</taxon>
        <taxon>Roseobacteraceae</taxon>
        <taxon>Tropicimonas</taxon>
    </lineage>
</organism>
<dbReference type="SUPFAM" id="SSF52540">
    <property type="entry name" value="P-loop containing nucleoside triphosphate hydrolases"/>
    <property type="match status" value="1"/>
</dbReference>
<evidence type="ECO:0000256" key="7">
    <source>
        <dbReference type="SAM" id="Phobius"/>
    </source>
</evidence>
<dbReference type="Proteomes" id="UP001597108">
    <property type="component" value="Unassembled WGS sequence"/>
</dbReference>
<feature type="domain" description="ABC transporter" evidence="8">
    <location>
        <begin position="365"/>
        <end position="599"/>
    </location>
</feature>
<evidence type="ECO:0000256" key="3">
    <source>
        <dbReference type="ARBA" id="ARBA00022741"/>
    </source>
</evidence>
<gene>
    <name evidence="10" type="ORF">ACFQ2S_11560</name>
</gene>
<dbReference type="SMART" id="SM00382">
    <property type="entry name" value="AAA"/>
    <property type="match status" value="1"/>
</dbReference>
<sequence>MQNAFPVPQDGMLAKFRRLLPYLWEERGRLSLIILLSAVASALTVLAPWPLKILVDVALGDTDLDGWRAAFVDPEHGRTRLVVACGVATALLMVLTTLVGNALSWLWASSGHRMLYAFASDLFDRIQRLSLLFHFRQSSGDLLSRITGDSWAVYSMASQLLVTPVRQILTIIGVGATAIMLSPLLTALIFVLAPLMVWSVRRFGQPIRERAQGQRQTEAALASFAQQTLSNMPLVQVFGLSQRNTRAIRALGDRLVTASQQLVIANDGYTLVNNLALATGASLVLFVGAQQVLAGDLSVGSLLIFMAYVESLREALASLLSGYGQLRTIEASADRVLEVVDARNDVPDRPNAPPLRLSHPQGADITFDGVSFTYEPERPALHEVSLEIAAGETLALVGPTGAGKSTLAALLPRFFDPQSGEVRIDGQRLPDVALASLRAQVSIVLQEPFLLPLSIAENIAFGRPDATENEIRAAAQAANADAFIEALPDGYDSVIGERGMTLSGGQRQRISIARALAKDTPILIFDEPTSAVDPETEAQILEAMSRLLEGRTTVIIAHRLSTIERADRVAFLEDGRIVELGTHEQLQRLGGRMARFQSLQGMALHGGDDG</sequence>
<comment type="subcellular location">
    <subcellularLocation>
        <location evidence="1">Cell membrane</location>
        <topology evidence="1">Multi-pass membrane protein</topology>
    </subcellularLocation>
</comment>
<dbReference type="InterPro" id="IPR011527">
    <property type="entry name" value="ABC1_TM_dom"/>
</dbReference>
<dbReference type="GO" id="GO:0005524">
    <property type="term" value="F:ATP binding"/>
    <property type="evidence" value="ECO:0007669"/>
    <property type="project" value="UniProtKB-KW"/>
</dbReference>
<feature type="transmembrane region" description="Helical" evidence="7">
    <location>
        <begin position="81"/>
        <end position="108"/>
    </location>
</feature>
<dbReference type="InterPro" id="IPR017871">
    <property type="entry name" value="ABC_transporter-like_CS"/>
</dbReference>
<keyword evidence="6 7" id="KW-0472">Membrane</keyword>
<evidence type="ECO:0000256" key="4">
    <source>
        <dbReference type="ARBA" id="ARBA00022840"/>
    </source>
</evidence>
<dbReference type="InterPro" id="IPR003593">
    <property type="entry name" value="AAA+_ATPase"/>
</dbReference>
<name>A0ABW3IQ82_9RHOB</name>
<dbReference type="InterPro" id="IPR039421">
    <property type="entry name" value="Type_1_exporter"/>
</dbReference>
<dbReference type="EMBL" id="JBHTJT010000013">
    <property type="protein sequence ID" value="MFD0980288.1"/>
    <property type="molecule type" value="Genomic_DNA"/>
</dbReference>
<dbReference type="InterPro" id="IPR036640">
    <property type="entry name" value="ABC1_TM_sf"/>
</dbReference>
<dbReference type="RefSeq" id="WP_386074605.1">
    <property type="nucleotide sequence ID" value="NZ_JBHTJT010000013.1"/>
</dbReference>
<feature type="transmembrane region" description="Helical" evidence="7">
    <location>
        <begin position="168"/>
        <end position="198"/>
    </location>
</feature>
<feature type="transmembrane region" description="Helical" evidence="7">
    <location>
        <begin position="30"/>
        <end position="49"/>
    </location>
</feature>
<proteinExistence type="predicted"/>
<evidence type="ECO:0000256" key="2">
    <source>
        <dbReference type="ARBA" id="ARBA00022692"/>
    </source>
</evidence>
<protein>
    <submittedName>
        <fullName evidence="10">ABC transporter ATP-binding protein</fullName>
    </submittedName>
</protein>
<evidence type="ECO:0000313" key="11">
    <source>
        <dbReference type="Proteomes" id="UP001597108"/>
    </source>
</evidence>
<dbReference type="SUPFAM" id="SSF90123">
    <property type="entry name" value="ABC transporter transmembrane region"/>
    <property type="match status" value="1"/>
</dbReference>
<dbReference type="InterPro" id="IPR003439">
    <property type="entry name" value="ABC_transporter-like_ATP-bd"/>
</dbReference>
<dbReference type="Gene3D" id="1.20.1560.10">
    <property type="entry name" value="ABC transporter type 1, transmembrane domain"/>
    <property type="match status" value="1"/>
</dbReference>
<keyword evidence="2 7" id="KW-0812">Transmembrane</keyword>
<reference evidence="11" key="1">
    <citation type="journal article" date="2019" name="Int. J. Syst. Evol. Microbiol.">
        <title>The Global Catalogue of Microorganisms (GCM) 10K type strain sequencing project: providing services to taxonomists for standard genome sequencing and annotation.</title>
        <authorList>
            <consortium name="The Broad Institute Genomics Platform"/>
            <consortium name="The Broad Institute Genome Sequencing Center for Infectious Disease"/>
            <person name="Wu L."/>
            <person name="Ma J."/>
        </authorList>
    </citation>
    <scope>NUCLEOTIDE SEQUENCE [LARGE SCALE GENOMIC DNA]</scope>
    <source>
        <strain evidence="11">CCUG 60524</strain>
    </source>
</reference>
<keyword evidence="11" id="KW-1185">Reference proteome</keyword>
<comment type="caution">
    <text evidence="10">The sequence shown here is derived from an EMBL/GenBank/DDBJ whole genome shotgun (WGS) entry which is preliminary data.</text>
</comment>
<dbReference type="Gene3D" id="3.40.50.300">
    <property type="entry name" value="P-loop containing nucleotide triphosphate hydrolases"/>
    <property type="match status" value="1"/>
</dbReference>
<dbReference type="PANTHER" id="PTHR43394">
    <property type="entry name" value="ATP-DEPENDENT PERMEASE MDL1, MITOCHONDRIAL"/>
    <property type="match status" value="1"/>
</dbReference>
<evidence type="ECO:0000259" key="9">
    <source>
        <dbReference type="PROSITE" id="PS50929"/>
    </source>
</evidence>
<dbReference type="Pfam" id="PF00664">
    <property type="entry name" value="ABC_membrane"/>
    <property type="match status" value="1"/>
</dbReference>